<comment type="caution">
    <text evidence="5">The sequence shown here is derived from an EMBL/GenBank/DDBJ whole genome shotgun (WGS) entry which is preliminary data.</text>
</comment>
<protein>
    <submittedName>
        <fullName evidence="5">Branched-chain amino acid ABC transporter substrate-binding protein</fullName>
    </submittedName>
</protein>
<dbReference type="RefSeq" id="WP_100177138.1">
    <property type="nucleotide sequence ID" value="NZ_LFJC01000003.1"/>
</dbReference>
<name>A0A2M6UBL6_9BRAD</name>
<dbReference type="AlphaFoldDB" id="A0A2M6UBL6"/>
<dbReference type="SUPFAM" id="SSF53822">
    <property type="entry name" value="Periplasmic binding protein-like I"/>
    <property type="match status" value="1"/>
</dbReference>
<dbReference type="InterPro" id="IPR006311">
    <property type="entry name" value="TAT_signal"/>
</dbReference>
<accession>A0A2M6UBL6</accession>
<dbReference type="Gene3D" id="3.40.50.2300">
    <property type="match status" value="2"/>
</dbReference>
<keyword evidence="2" id="KW-0732">Signal</keyword>
<evidence type="ECO:0000256" key="1">
    <source>
        <dbReference type="ARBA" id="ARBA00010062"/>
    </source>
</evidence>
<dbReference type="Proteomes" id="UP000228930">
    <property type="component" value="Unassembled WGS sequence"/>
</dbReference>
<dbReference type="PANTHER" id="PTHR30483:SF6">
    <property type="entry name" value="PERIPLASMIC BINDING PROTEIN OF ABC TRANSPORTER FOR NATURAL AMINO ACIDS"/>
    <property type="match status" value="1"/>
</dbReference>
<sequence>MRNRREILAAAAVGIAAPALLRRAWAQQDAIEIGSLVSLSGTFANIGEQVDIGSKVAFDYYKTAAGKPLRYVQMDDQGDPGRAVRLTQDAIRDRGIRFFMNCTNSAIALAVAKEVANSGGVYINQAGADEMTGSLCNKNTFRWPVATYSAVNTTVRPFMKQFPDAKKWYTITGQYVFGDSLLKNLKDVLGELGGQHIGNSYHSLSDREYSGFITAAIAAQPDVLCICNFGSQTIDVLRQAVSFGMKRNTKIVVVWSTGLDQFQSLGPDICEGVYFGANYWHGVDTPGNRLLSGVIKEKLKVTPSYLLTAGWACTQATVEALNKAGSTDVPAVIKAFETLSFEGPTGLEKVRAEDHQVLKDYYLLLGKPKAKMRDKDDYVEVLSAEKAFLSPDKTGCKL</sequence>
<keyword evidence="3" id="KW-0029">Amino-acid transport</keyword>
<dbReference type="InterPro" id="IPR051010">
    <property type="entry name" value="BCAA_transport"/>
</dbReference>
<proteinExistence type="inferred from homology"/>
<organism evidence="5 6">
    <name type="scientific">Bradyrhizobium nitroreducens</name>
    <dbReference type="NCBI Taxonomy" id="709803"/>
    <lineage>
        <taxon>Bacteria</taxon>
        <taxon>Pseudomonadati</taxon>
        <taxon>Pseudomonadota</taxon>
        <taxon>Alphaproteobacteria</taxon>
        <taxon>Hyphomicrobiales</taxon>
        <taxon>Nitrobacteraceae</taxon>
        <taxon>Bradyrhizobium</taxon>
    </lineage>
</organism>
<dbReference type="EMBL" id="LFJC01000003">
    <property type="protein sequence ID" value="PIT01947.1"/>
    <property type="molecule type" value="Genomic_DNA"/>
</dbReference>
<keyword evidence="3" id="KW-0813">Transport</keyword>
<dbReference type="PROSITE" id="PS51318">
    <property type="entry name" value="TAT"/>
    <property type="match status" value="1"/>
</dbReference>
<dbReference type="InterPro" id="IPR028082">
    <property type="entry name" value="Peripla_BP_I"/>
</dbReference>
<evidence type="ECO:0000313" key="5">
    <source>
        <dbReference type="EMBL" id="PIT01947.1"/>
    </source>
</evidence>
<dbReference type="GO" id="GO:0006865">
    <property type="term" value="P:amino acid transport"/>
    <property type="evidence" value="ECO:0007669"/>
    <property type="project" value="UniProtKB-KW"/>
</dbReference>
<reference evidence="5 6" key="1">
    <citation type="submission" date="2015-06" db="EMBL/GenBank/DDBJ databases">
        <title>Comparative genome analysis of nirS-carrying Bradyrhizobium sp. strains.</title>
        <authorList>
            <person name="Ishii S."/>
            <person name="Jang J."/>
            <person name="Nishizawa T."/>
            <person name="Senoo K."/>
        </authorList>
    </citation>
    <scope>NUCLEOTIDE SEQUENCE [LARGE SCALE GENOMIC DNA]</scope>
    <source>
        <strain evidence="5 6">TSA1</strain>
    </source>
</reference>
<dbReference type="PANTHER" id="PTHR30483">
    <property type="entry name" value="LEUCINE-SPECIFIC-BINDING PROTEIN"/>
    <property type="match status" value="1"/>
</dbReference>
<dbReference type="CDD" id="cd20378">
    <property type="entry name" value="PBP1_SBP-like"/>
    <property type="match status" value="1"/>
</dbReference>
<dbReference type="InterPro" id="IPR028081">
    <property type="entry name" value="Leu-bd"/>
</dbReference>
<evidence type="ECO:0000256" key="2">
    <source>
        <dbReference type="ARBA" id="ARBA00022729"/>
    </source>
</evidence>
<dbReference type="Pfam" id="PF13458">
    <property type="entry name" value="Peripla_BP_6"/>
    <property type="match status" value="1"/>
</dbReference>
<feature type="domain" description="Leucine-binding protein" evidence="4">
    <location>
        <begin position="31"/>
        <end position="364"/>
    </location>
</feature>
<comment type="similarity">
    <text evidence="1">Belongs to the leucine-binding protein family.</text>
</comment>
<evidence type="ECO:0000259" key="4">
    <source>
        <dbReference type="Pfam" id="PF13458"/>
    </source>
</evidence>
<keyword evidence="6" id="KW-1185">Reference proteome</keyword>
<evidence type="ECO:0000256" key="3">
    <source>
        <dbReference type="ARBA" id="ARBA00022970"/>
    </source>
</evidence>
<evidence type="ECO:0000313" key="6">
    <source>
        <dbReference type="Proteomes" id="UP000228930"/>
    </source>
</evidence>
<gene>
    <name evidence="5" type="ORF">TSA1_15080</name>
</gene>